<proteinExistence type="predicted"/>
<evidence type="ECO:0000313" key="7">
    <source>
        <dbReference type="EMBL" id="KAK4468189.1"/>
    </source>
</evidence>
<dbReference type="InterPro" id="IPR018114">
    <property type="entry name" value="TRYPSIN_HIS"/>
</dbReference>
<dbReference type="SUPFAM" id="SSF50494">
    <property type="entry name" value="Trypsin-like serine proteases"/>
    <property type="match status" value="2"/>
</dbReference>
<evidence type="ECO:0000256" key="3">
    <source>
        <dbReference type="ARBA" id="ARBA00022825"/>
    </source>
</evidence>
<dbReference type="AlphaFoldDB" id="A0AAE2D1Z0"/>
<dbReference type="Gene3D" id="2.40.10.10">
    <property type="entry name" value="Trypsin-like serine proteases"/>
    <property type="match status" value="1"/>
</dbReference>
<dbReference type="PROSITE" id="PS00134">
    <property type="entry name" value="TRYPSIN_HIS"/>
    <property type="match status" value="1"/>
</dbReference>
<comment type="caution">
    <text evidence="7">The sequence shown here is derived from an EMBL/GenBank/DDBJ whole genome shotgun (WGS) entry which is preliminary data.</text>
</comment>
<keyword evidence="8" id="KW-1185">Reference proteome</keyword>
<evidence type="ECO:0000256" key="1">
    <source>
        <dbReference type="ARBA" id="ARBA00022670"/>
    </source>
</evidence>
<dbReference type="EMBL" id="JALJAT010000007">
    <property type="protein sequence ID" value="KAK4468189.1"/>
    <property type="molecule type" value="Genomic_DNA"/>
</dbReference>
<dbReference type="FunFam" id="2.40.10.10:FF:000003">
    <property type="entry name" value="Transmembrane serine protease 3"/>
    <property type="match status" value="1"/>
</dbReference>
<dbReference type="PANTHER" id="PTHR24252:SF7">
    <property type="entry name" value="HYALIN"/>
    <property type="match status" value="1"/>
</dbReference>
<dbReference type="InterPro" id="IPR043504">
    <property type="entry name" value="Peptidase_S1_PA_chymotrypsin"/>
</dbReference>
<dbReference type="SMART" id="SM00020">
    <property type="entry name" value="Tryp_SPc"/>
    <property type="match status" value="1"/>
</dbReference>
<evidence type="ECO:0000256" key="4">
    <source>
        <dbReference type="ARBA" id="ARBA00023157"/>
    </source>
</evidence>
<name>A0AAE2D1Z0_SCHME</name>
<reference evidence="7" key="1">
    <citation type="submission" date="2022-04" db="EMBL/GenBank/DDBJ databases">
        <authorList>
            <person name="Xu L."/>
            <person name="Lv Z."/>
        </authorList>
    </citation>
    <scope>NUCLEOTIDE SEQUENCE</scope>
    <source>
        <strain evidence="7">LV_2022a</strain>
    </source>
</reference>
<evidence type="ECO:0000313" key="8">
    <source>
        <dbReference type="Proteomes" id="UP001292079"/>
    </source>
</evidence>
<organism evidence="7 8">
    <name type="scientific">Schistosoma mekongi</name>
    <name type="common">Parasitic worm</name>
    <dbReference type="NCBI Taxonomy" id="38744"/>
    <lineage>
        <taxon>Eukaryota</taxon>
        <taxon>Metazoa</taxon>
        <taxon>Spiralia</taxon>
        <taxon>Lophotrochozoa</taxon>
        <taxon>Platyhelminthes</taxon>
        <taxon>Trematoda</taxon>
        <taxon>Digenea</taxon>
        <taxon>Strigeidida</taxon>
        <taxon>Schistosomatoidea</taxon>
        <taxon>Schistosomatidae</taxon>
        <taxon>Schistosoma</taxon>
    </lineage>
</organism>
<keyword evidence="4" id="KW-1015">Disulfide bond</keyword>
<accession>A0AAE2D1Z0</accession>
<sequence length="376" mass="42416">MFNNRQKLQLITLWLCHLFMEIGLCSTPHEGFAFTLEKLPEHCGRNAFDEEWRKYFGKSISKRIVGGIATAYGEWPWLASIMFYQTSEQVKKQKELQEKSNDDDDDNLEFLDEFNKNIDIILDDNDSLIPPSLVYNYPDGGRRFHLCGGTLIHPQWILTAAHCFFPNAFYPHLSANPSSWIVRIGEHDMLNESVEHYDMTVLHVYIHPKYESASSSGYDIALIKLTEPVKLGRYVNIACLPSIGEEVQPGKECISVGWGHELDGAKNISTILKHVSVPIVPNDQCTMNYATLRNGPNPIDVTIERNVICAGYAEGGRDACQFDSGGPLMCKINKQWIVTGIISFGYGCGKAGYPGVYTRVSDYIPWIKGIVEVFTF</sequence>
<keyword evidence="2" id="KW-0378">Hydrolase</keyword>
<dbReference type="CDD" id="cd00190">
    <property type="entry name" value="Tryp_SPc"/>
    <property type="match status" value="1"/>
</dbReference>
<keyword evidence="5" id="KW-0732">Signal</keyword>
<dbReference type="Pfam" id="PF00089">
    <property type="entry name" value="Trypsin"/>
    <property type="match status" value="1"/>
</dbReference>
<feature type="signal peptide" evidence="5">
    <location>
        <begin position="1"/>
        <end position="25"/>
    </location>
</feature>
<dbReference type="PRINTS" id="PR00722">
    <property type="entry name" value="CHYMOTRYPSIN"/>
</dbReference>
<dbReference type="GO" id="GO:0004252">
    <property type="term" value="F:serine-type endopeptidase activity"/>
    <property type="evidence" value="ECO:0007669"/>
    <property type="project" value="InterPro"/>
</dbReference>
<feature type="chain" id="PRO_5042172538" description="Peptidase S1 domain-containing protein" evidence="5">
    <location>
        <begin position="26"/>
        <end position="376"/>
    </location>
</feature>
<evidence type="ECO:0000256" key="2">
    <source>
        <dbReference type="ARBA" id="ARBA00022801"/>
    </source>
</evidence>
<evidence type="ECO:0000256" key="5">
    <source>
        <dbReference type="SAM" id="SignalP"/>
    </source>
</evidence>
<protein>
    <recommendedName>
        <fullName evidence="6">Peptidase S1 domain-containing protein</fullName>
    </recommendedName>
</protein>
<reference evidence="7" key="2">
    <citation type="journal article" date="2023" name="Infect Dis Poverty">
        <title>Chromosome-scale genome of the human blood fluke Schistosoma mekongi and its implications for public health.</title>
        <authorList>
            <person name="Zhou M."/>
            <person name="Xu L."/>
            <person name="Xu D."/>
            <person name="Chen W."/>
            <person name="Khan J."/>
            <person name="Hu Y."/>
            <person name="Huang H."/>
            <person name="Wei H."/>
            <person name="Zhang Y."/>
            <person name="Chusongsang P."/>
            <person name="Tanasarnprasert K."/>
            <person name="Hu X."/>
            <person name="Limpanont Y."/>
            <person name="Lv Z."/>
        </authorList>
    </citation>
    <scope>NUCLEOTIDE SEQUENCE</scope>
    <source>
        <strain evidence="7">LV_2022a</strain>
    </source>
</reference>
<evidence type="ECO:0000259" key="6">
    <source>
        <dbReference type="PROSITE" id="PS50240"/>
    </source>
</evidence>
<dbReference type="InterPro" id="IPR001254">
    <property type="entry name" value="Trypsin_dom"/>
</dbReference>
<dbReference type="PROSITE" id="PS50240">
    <property type="entry name" value="TRYPSIN_DOM"/>
    <property type="match status" value="1"/>
</dbReference>
<dbReference type="PANTHER" id="PTHR24252">
    <property type="entry name" value="ACROSIN-RELATED"/>
    <property type="match status" value="1"/>
</dbReference>
<dbReference type="InterPro" id="IPR009003">
    <property type="entry name" value="Peptidase_S1_PA"/>
</dbReference>
<keyword evidence="1" id="KW-0645">Protease</keyword>
<dbReference type="InterPro" id="IPR001314">
    <property type="entry name" value="Peptidase_S1A"/>
</dbReference>
<dbReference type="Proteomes" id="UP001292079">
    <property type="component" value="Unassembled WGS sequence"/>
</dbReference>
<dbReference type="GO" id="GO:0006508">
    <property type="term" value="P:proteolysis"/>
    <property type="evidence" value="ECO:0007669"/>
    <property type="project" value="UniProtKB-KW"/>
</dbReference>
<feature type="domain" description="Peptidase S1" evidence="6">
    <location>
        <begin position="64"/>
        <end position="372"/>
    </location>
</feature>
<gene>
    <name evidence="7" type="ORF">MN116_008349</name>
</gene>
<keyword evidence="3" id="KW-0720">Serine protease</keyword>